<dbReference type="SUPFAM" id="SSF53300">
    <property type="entry name" value="vWA-like"/>
    <property type="match status" value="1"/>
</dbReference>
<dbReference type="Proteomes" id="UP001589858">
    <property type="component" value="Unassembled WGS sequence"/>
</dbReference>
<dbReference type="Pfam" id="PF00092">
    <property type="entry name" value="VWA"/>
    <property type="match status" value="1"/>
</dbReference>
<dbReference type="InterPro" id="IPR022156">
    <property type="entry name" value="Uncharacterised_YfbK_N"/>
</dbReference>
<dbReference type="SMART" id="SM00327">
    <property type="entry name" value="VWA"/>
    <property type="match status" value="1"/>
</dbReference>
<proteinExistence type="predicted"/>
<dbReference type="PROSITE" id="PS50234">
    <property type="entry name" value="VWFA"/>
    <property type="match status" value="1"/>
</dbReference>
<dbReference type="PANTHER" id="PTHR10579">
    <property type="entry name" value="CALCIUM-ACTIVATED CHLORIDE CHANNEL REGULATOR"/>
    <property type="match status" value="1"/>
</dbReference>
<dbReference type="InterPro" id="IPR002035">
    <property type="entry name" value="VWF_A"/>
</dbReference>
<dbReference type="EMBL" id="JBHLTM010000036">
    <property type="protein sequence ID" value="MFC0685003.1"/>
    <property type="molecule type" value="Genomic_DNA"/>
</dbReference>
<accession>A0ABV6SA96</accession>
<reference evidence="3 4" key="1">
    <citation type="submission" date="2024-09" db="EMBL/GenBank/DDBJ databases">
        <authorList>
            <person name="Sun Q."/>
            <person name="Mori K."/>
        </authorList>
    </citation>
    <scope>NUCLEOTIDE SEQUENCE [LARGE SCALE GENOMIC DNA]</scope>
    <source>
        <strain evidence="3 4">CICC 11035S</strain>
    </source>
</reference>
<dbReference type="InterPro" id="IPR021908">
    <property type="entry name" value="YfbK_C"/>
</dbReference>
<dbReference type="Gene3D" id="3.40.50.410">
    <property type="entry name" value="von Willebrand factor, type A domain"/>
    <property type="match status" value="1"/>
</dbReference>
<comment type="caution">
    <text evidence="3">The sequence shown here is derived from an EMBL/GenBank/DDBJ whole genome shotgun (WGS) entry which is preliminary data.</text>
</comment>
<gene>
    <name evidence="3" type="ORF">ACFFF8_10385</name>
</gene>
<feature type="region of interest" description="Disordered" evidence="1">
    <location>
        <begin position="1"/>
        <end position="31"/>
    </location>
</feature>
<sequence length="499" mass="52785">MLAGCGGSRPSGEAGYEAMAGNPESGERYDGKAVSPIHRAASEPVSTFAVDVDTASYANVRRMLMGGQPVPAEAVRTEEMINYFRYDYPAPADRSAPFSVTTDLAVTPWNPGTRLLRIGLRGYDVPRAQRPAANLVFMVDVSGSMDAPDKLPLVRQALSILADGLRADDSVSIITYAGSVQTLIEGSHDPAGIKAALSGLEAGGGTAGGPALSMAYDLARAHRIPGGINRIVMATDGDFNVGLSDQQGLEAMVRQNREDGISLTTLGFGQGNYNDAMMEAVADLGNGNHAYIDSAMEARKVLDEELSSTLFTIARDVKVQVEFNPAVVGEYRLIGYENRALREEDFADDKVDAGELGAGHQVTALYEIVPAGQQGWLPARKYAANAAATPAPSGDASEAATVRLRYRLPNGTESRLIEVPVAAGRLAAAQAPAGDMAFAIAVAAFGQKLRGDTRLGRFDYGDIARLAGPQGDYWRKEFVELTRLAATRPPTVTATSAAE</sequence>
<evidence type="ECO:0000313" key="4">
    <source>
        <dbReference type="Proteomes" id="UP001589858"/>
    </source>
</evidence>
<name>A0ABV6SA96_9SPHN</name>
<organism evidence="3 4">
    <name type="scientific">Novosphingobium clariflavum</name>
    <dbReference type="NCBI Taxonomy" id="2029884"/>
    <lineage>
        <taxon>Bacteria</taxon>
        <taxon>Pseudomonadati</taxon>
        <taxon>Pseudomonadota</taxon>
        <taxon>Alphaproteobacteria</taxon>
        <taxon>Sphingomonadales</taxon>
        <taxon>Sphingomonadaceae</taxon>
        <taxon>Novosphingobium</taxon>
    </lineage>
</organism>
<keyword evidence="4" id="KW-1185">Reference proteome</keyword>
<evidence type="ECO:0000259" key="2">
    <source>
        <dbReference type="PROSITE" id="PS50234"/>
    </source>
</evidence>
<dbReference type="PANTHER" id="PTHR10579:SF43">
    <property type="entry name" value="ZINC FINGER (C3HC4-TYPE RING FINGER) FAMILY PROTEIN"/>
    <property type="match status" value="1"/>
</dbReference>
<protein>
    <submittedName>
        <fullName evidence="3">von Willebrand factor type A domain-containing protein</fullName>
    </submittedName>
</protein>
<dbReference type="RefSeq" id="WP_379489333.1">
    <property type="nucleotide sequence ID" value="NZ_JBHLTM010000036.1"/>
</dbReference>
<dbReference type="InterPro" id="IPR051266">
    <property type="entry name" value="CLCR"/>
</dbReference>
<evidence type="ECO:0000256" key="1">
    <source>
        <dbReference type="SAM" id="MobiDB-lite"/>
    </source>
</evidence>
<dbReference type="InterPro" id="IPR036465">
    <property type="entry name" value="vWFA_dom_sf"/>
</dbReference>
<dbReference type="Pfam" id="PF12034">
    <property type="entry name" value="YfbK_C"/>
    <property type="match status" value="1"/>
</dbReference>
<evidence type="ECO:0000313" key="3">
    <source>
        <dbReference type="EMBL" id="MFC0685003.1"/>
    </source>
</evidence>
<dbReference type="Pfam" id="PF12450">
    <property type="entry name" value="vWF_A"/>
    <property type="match status" value="1"/>
</dbReference>
<feature type="domain" description="VWFA" evidence="2">
    <location>
        <begin position="134"/>
        <end position="310"/>
    </location>
</feature>